<sequence>MWLFRYDKDWLNQHLPKREPAKYHQSIDWNQVDKKLAKQIKQHVKKATSVSHVERQVDSQHSLIKNRKRLPLSIGQAEKIVSESKN</sequence>
<evidence type="ECO:0000313" key="2">
    <source>
        <dbReference type="EMBL" id="GLR05960.1"/>
    </source>
</evidence>
<organism evidence="2 3">
    <name type="scientific">Vibrio hyugaensis</name>
    <dbReference type="NCBI Taxonomy" id="1534743"/>
    <lineage>
        <taxon>Bacteria</taxon>
        <taxon>Pseudomonadati</taxon>
        <taxon>Pseudomonadota</taxon>
        <taxon>Gammaproteobacteria</taxon>
        <taxon>Vibrionales</taxon>
        <taxon>Vibrionaceae</taxon>
        <taxon>Vibrio</taxon>
    </lineage>
</organism>
<accession>A0ABQ5Y7F6</accession>
<dbReference type="Proteomes" id="UP001156669">
    <property type="component" value="Unassembled WGS sequence"/>
</dbReference>
<gene>
    <name evidence="2" type="ORF">GCM10007906_35480</name>
</gene>
<keyword evidence="3" id="KW-1185">Reference proteome</keyword>
<feature type="domain" description="Transposon Tn7 transposition protein TnsD C-terminal" evidence="1">
    <location>
        <begin position="2"/>
        <end position="73"/>
    </location>
</feature>
<dbReference type="InterPro" id="IPR032750">
    <property type="entry name" value="TnsD_C"/>
</dbReference>
<proteinExistence type="predicted"/>
<evidence type="ECO:0000313" key="3">
    <source>
        <dbReference type="Proteomes" id="UP001156669"/>
    </source>
</evidence>
<name>A0ABQ5Y7F6_9VIBR</name>
<dbReference type="EMBL" id="BSOE01000054">
    <property type="protein sequence ID" value="GLR05960.1"/>
    <property type="molecule type" value="Genomic_DNA"/>
</dbReference>
<comment type="caution">
    <text evidence="2">The sequence shown here is derived from an EMBL/GenBank/DDBJ whole genome shotgun (WGS) entry which is preliminary data.</text>
</comment>
<evidence type="ECO:0000259" key="1">
    <source>
        <dbReference type="Pfam" id="PF15978"/>
    </source>
</evidence>
<dbReference type="Pfam" id="PF15978">
    <property type="entry name" value="TnsD"/>
    <property type="match status" value="1"/>
</dbReference>
<reference evidence="3" key="1">
    <citation type="journal article" date="2019" name="Int. J. Syst. Evol. Microbiol.">
        <title>The Global Catalogue of Microorganisms (GCM) 10K type strain sequencing project: providing services to taxonomists for standard genome sequencing and annotation.</title>
        <authorList>
            <consortium name="The Broad Institute Genomics Platform"/>
            <consortium name="The Broad Institute Genome Sequencing Center for Infectious Disease"/>
            <person name="Wu L."/>
            <person name="Ma J."/>
        </authorList>
    </citation>
    <scope>NUCLEOTIDE SEQUENCE [LARGE SCALE GENOMIC DNA]</scope>
    <source>
        <strain evidence="3">NBRC 110633</strain>
    </source>
</reference>
<protein>
    <recommendedName>
        <fullName evidence="1">Transposon Tn7 transposition protein TnsD C-terminal domain-containing protein</fullName>
    </recommendedName>
</protein>